<feature type="binding site" evidence="5">
    <location>
        <begin position="189"/>
        <end position="195"/>
    </location>
    <ligand>
        <name>2-oxoglutarate</name>
        <dbReference type="ChEBI" id="CHEBI:16810"/>
    </ligand>
</feature>
<keyword evidence="1 6" id="KW-0479">Metal-binding</keyword>
<dbReference type="GO" id="GO:0005737">
    <property type="term" value="C:cytoplasm"/>
    <property type="evidence" value="ECO:0007669"/>
    <property type="project" value="TreeGrafter"/>
</dbReference>
<evidence type="ECO:0000259" key="7">
    <source>
        <dbReference type="PROSITE" id="PS51471"/>
    </source>
</evidence>
<evidence type="ECO:0000256" key="5">
    <source>
        <dbReference type="PIRSR" id="PIRSR604574-1"/>
    </source>
</evidence>
<dbReference type="InterPro" id="IPR005123">
    <property type="entry name" value="Oxoglu/Fe-dep_dioxygenase_dom"/>
</dbReference>
<dbReference type="Pfam" id="PF13532">
    <property type="entry name" value="2OG-FeII_Oxy_2"/>
    <property type="match status" value="1"/>
</dbReference>
<dbReference type="InterPro" id="IPR027450">
    <property type="entry name" value="AlkB-like"/>
</dbReference>
<feature type="binding site" evidence="6">
    <location>
        <position position="117"/>
    </location>
    <ligand>
        <name>Fe cation</name>
        <dbReference type="ChEBI" id="CHEBI:24875"/>
        <note>catalytic</note>
    </ligand>
</feature>
<dbReference type="PROSITE" id="PS51471">
    <property type="entry name" value="FE2OG_OXY"/>
    <property type="match status" value="1"/>
</dbReference>
<dbReference type="PANTHER" id="PTHR16557">
    <property type="entry name" value="ALKYLATED DNA REPAIR PROTEIN ALKB-RELATED"/>
    <property type="match status" value="1"/>
</dbReference>
<keyword evidence="3 8" id="KW-0560">Oxidoreductase</keyword>
<keyword evidence="2 8" id="KW-0223">Dioxygenase</keyword>
<dbReference type="KEGG" id="fiy:BN1229_v1_0855"/>
<evidence type="ECO:0000256" key="6">
    <source>
        <dbReference type="PIRSR" id="PIRSR604574-2"/>
    </source>
</evidence>
<feature type="domain" description="Fe2OG dioxygenase" evidence="7">
    <location>
        <begin position="97"/>
        <end position="198"/>
    </location>
</feature>
<dbReference type="GO" id="GO:0035513">
    <property type="term" value="P:oxidative RNA demethylation"/>
    <property type="evidence" value="ECO:0007669"/>
    <property type="project" value="TreeGrafter"/>
</dbReference>
<evidence type="ECO:0000256" key="4">
    <source>
        <dbReference type="ARBA" id="ARBA00023004"/>
    </source>
</evidence>
<gene>
    <name evidence="8" type="primary">alkB</name>
    <name evidence="8" type="ORF">YBN1229_v1_0855</name>
</gene>
<dbReference type="RefSeq" id="WP_046476821.1">
    <property type="nucleotide sequence ID" value="NZ_LN829118.1"/>
</dbReference>
<dbReference type="EC" id="1.14.11.33" evidence="8"/>
<name>A0A0D6JC24_9HYPH</name>
<dbReference type="Proteomes" id="UP000033187">
    <property type="component" value="Chromosome 1"/>
</dbReference>
<accession>A0A0D6JC24</accession>
<dbReference type="EMBL" id="LN829119">
    <property type="protein sequence ID" value="CPR16539.1"/>
    <property type="molecule type" value="Genomic_DNA"/>
</dbReference>
<dbReference type="PANTHER" id="PTHR16557:SF2">
    <property type="entry name" value="NUCLEIC ACID DIOXYGENASE ALKBH1"/>
    <property type="match status" value="1"/>
</dbReference>
<evidence type="ECO:0000256" key="1">
    <source>
        <dbReference type="ARBA" id="ARBA00022723"/>
    </source>
</evidence>
<dbReference type="AlphaFoldDB" id="A0A0D6JC24"/>
<dbReference type="InterPro" id="IPR037151">
    <property type="entry name" value="AlkB-like_sf"/>
</dbReference>
<evidence type="ECO:0000256" key="3">
    <source>
        <dbReference type="ARBA" id="ARBA00023002"/>
    </source>
</evidence>
<proteinExistence type="predicted"/>
<evidence type="ECO:0000256" key="2">
    <source>
        <dbReference type="ARBA" id="ARBA00022964"/>
    </source>
</evidence>
<organism evidence="8 9">
    <name type="scientific">Candidatus Filomicrobium marinum</name>
    <dbReference type="NCBI Taxonomy" id="1608628"/>
    <lineage>
        <taxon>Bacteria</taxon>
        <taxon>Pseudomonadati</taxon>
        <taxon>Pseudomonadota</taxon>
        <taxon>Alphaproteobacteria</taxon>
        <taxon>Hyphomicrobiales</taxon>
        <taxon>Hyphomicrobiaceae</taxon>
        <taxon>Filomicrobium</taxon>
    </lineage>
</organism>
<dbReference type="OrthoDB" id="9796932at2"/>
<sequence>MLRGFRHIRGYFKDPQQLELLEEIRRIIAQAPLFSPAMPRTGKPFSVQMTNAGALGWVSDISGYRYQDRHPETAEPWPPLPATLRALWRDVADWPGDPEACLINYYGQGTRMGSHVDRDESDFSAPVVSVSLGDDAIFHVGGLRRSDPKTRIVLSSGDVAVLGGSARKAYHGIDRIIPGSSDLLTEGGRFNLTLRRVTTYQNPVPDLDRTRGT</sequence>
<feature type="binding site" evidence="5">
    <location>
        <position position="145"/>
    </location>
    <ligand>
        <name>substrate</name>
    </ligand>
</feature>
<dbReference type="GO" id="GO:0035516">
    <property type="term" value="F:broad specificity oxidative DNA demethylase activity"/>
    <property type="evidence" value="ECO:0007669"/>
    <property type="project" value="UniProtKB-EC"/>
</dbReference>
<evidence type="ECO:0000313" key="9">
    <source>
        <dbReference type="Proteomes" id="UP000033187"/>
    </source>
</evidence>
<protein>
    <submittedName>
        <fullName evidence="8">Alpha-ketoglutarate-dependent dioxygenase AlkB homolog</fullName>
        <ecNumber evidence="8">1.14.11.33</ecNumber>
    </submittedName>
</protein>
<evidence type="ECO:0000313" key="8">
    <source>
        <dbReference type="EMBL" id="CPR16539.1"/>
    </source>
</evidence>
<dbReference type="GO" id="GO:0035515">
    <property type="term" value="F:oxidative RNA demethylase activity"/>
    <property type="evidence" value="ECO:0007669"/>
    <property type="project" value="TreeGrafter"/>
</dbReference>
<feature type="binding site" evidence="5">
    <location>
        <begin position="104"/>
        <end position="106"/>
    </location>
    <ligand>
        <name>2-oxoglutarate</name>
        <dbReference type="ChEBI" id="CHEBI:16810"/>
    </ligand>
</feature>
<keyword evidence="9" id="KW-1185">Reference proteome</keyword>
<feature type="binding site" evidence="5">
    <location>
        <position position="57"/>
    </location>
    <ligand>
        <name>substrate</name>
    </ligand>
</feature>
<comment type="cofactor">
    <cofactor evidence="6">
        <name>Fe(2+)</name>
        <dbReference type="ChEBI" id="CHEBI:29033"/>
    </cofactor>
    <text evidence="6">Binds 1 Fe(2+) ion per subunit.</text>
</comment>
<dbReference type="GO" id="GO:0008198">
    <property type="term" value="F:ferrous iron binding"/>
    <property type="evidence" value="ECO:0007669"/>
    <property type="project" value="TreeGrafter"/>
</dbReference>
<dbReference type="InterPro" id="IPR004574">
    <property type="entry name" value="Alkb"/>
</dbReference>
<dbReference type="Gene3D" id="2.60.120.590">
    <property type="entry name" value="Alpha-ketoglutarate-dependent dioxygenase AlkB-like"/>
    <property type="match status" value="1"/>
</dbReference>
<keyword evidence="4 6" id="KW-0408">Iron</keyword>
<feature type="binding site" evidence="6">
    <location>
        <position position="115"/>
    </location>
    <ligand>
        <name>Fe cation</name>
        <dbReference type="ChEBI" id="CHEBI:24875"/>
        <note>catalytic</note>
    </ligand>
</feature>
<dbReference type="SUPFAM" id="SSF51197">
    <property type="entry name" value="Clavaminate synthase-like"/>
    <property type="match status" value="1"/>
</dbReference>
<dbReference type="KEGG" id="fil:BN1229_v1_0850"/>
<feature type="binding site" evidence="5">
    <location>
        <position position="119"/>
    </location>
    <ligand>
        <name>substrate</name>
    </ligand>
</feature>
<feature type="binding site" evidence="5">
    <location>
        <begin position="64"/>
        <end position="66"/>
    </location>
    <ligand>
        <name>substrate</name>
    </ligand>
</feature>
<feature type="binding site" evidence="6">
    <location>
        <position position="171"/>
    </location>
    <ligand>
        <name>Fe cation</name>
        <dbReference type="ChEBI" id="CHEBI:24875"/>
        <note>catalytic</note>
    </ligand>
</feature>
<reference evidence="9" key="1">
    <citation type="submission" date="2015-02" db="EMBL/GenBank/DDBJ databases">
        <authorList>
            <person name="Chooi Y.-H."/>
        </authorList>
    </citation>
    <scope>NUCLEOTIDE SEQUENCE [LARGE SCALE GENOMIC DNA]</scope>
    <source>
        <strain evidence="9">strain Y</strain>
    </source>
</reference>